<dbReference type="RefSeq" id="WP_159460097.1">
    <property type="nucleotide sequence ID" value="NZ_FWZX01000002.1"/>
</dbReference>
<sequence length="160" mass="18212">MLDAEFLESIASPVLRRFALYWAERGGSGLPRRADIDPADFVWLLGQVFLIDVIREPELDFRFRLFGSEMARVYGRDLTGSRLSELDDQDYTAALRPDYASVVATGRPLLRRGRLEWLDRSHIGYERLLLPLSADGRLIDVILGATVYDLPDLRRVGRSS</sequence>
<gene>
    <name evidence="1" type="ORF">SAMN05428998_10287</name>
</gene>
<evidence type="ECO:0000313" key="1">
    <source>
        <dbReference type="EMBL" id="SME97578.1"/>
    </source>
</evidence>
<dbReference type="Proteomes" id="UP000192917">
    <property type="component" value="Unassembled WGS sequence"/>
</dbReference>
<dbReference type="EMBL" id="FWZX01000002">
    <property type="protein sequence ID" value="SME97578.1"/>
    <property type="molecule type" value="Genomic_DNA"/>
</dbReference>
<dbReference type="InterPro" id="IPR009922">
    <property type="entry name" value="DUF1457"/>
</dbReference>
<accession>A0A1Y6B969</accession>
<organism evidence="1 2">
    <name type="scientific">Tistlia consotensis USBA 355</name>
    <dbReference type="NCBI Taxonomy" id="560819"/>
    <lineage>
        <taxon>Bacteria</taxon>
        <taxon>Pseudomonadati</taxon>
        <taxon>Pseudomonadota</taxon>
        <taxon>Alphaproteobacteria</taxon>
        <taxon>Rhodospirillales</taxon>
        <taxon>Rhodovibrionaceae</taxon>
        <taxon>Tistlia</taxon>
    </lineage>
</organism>
<dbReference type="AlphaFoldDB" id="A0A1Y6B969"/>
<evidence type="ECO:0000313" key="2">
    <source>
        <dbReference type="Proteomes" id="UP000192917"/>
    </source>
</evidence>
<dbReference type="Pfam" id="PF07310">
    <property type="entry name" value="PAS_5"/>
    <property type="match status" value="1"/>
</dbReference>
<reference evidence="1 2" key="1">
    <citation type="submission" date="2017-04" db="EMBL/GenBank/DDBJ databases">
        <authorList>
            <person name="Afonso C.L."/>
            <person name="Miller P.J."/>
            <person name="Scott M.A."/>
            <person name="Spackman E."/>
            <person name="Goraichik I."/>
            <person name="Dimitrov K.M."/>
            <person name="Suarez D.L."/>
            <person name="Swayne D.E."/>
        </authorList>
    </citation>
    <scope>NUCLEOTIDE SEQUENCE [LARGE SCALE GENOMIC DNA]</scope>
    <source>
        <strain evidence="1 2">USBA 355</strain>
    </source>
</reference>
<proteinExistence type="predicted"/>
<name>A0A1Y6B969_9PROT</name>
<protein>
    <submittedName>
        <fullName evidence="1">PAS domain-containing protein</fullName>
    </submittedName>
</protein>
<keyword evidence="2" id="KW-1185">Reference proteome</keyword>